<keyword evidence="3" id="KW-0813">Transport</keyword>
<evidence type="ECO:0000256" key="6">
    <source>
        <dbReference type="ARBA" id="ARBA00023284"/>
    </source>
</evidence>
<dbReference type="CDD" id="cd02947">
    <property type="entry name" value="TRX_family"/>
    <property type="match status" value="1"/>
</dbReference>
<comment type="similarity">
    <text evidence="1 8">Belongs to the thioredoxin family.</text>
</comment>
<evidence type="ECO:0000256" key="7">
    <source>
        <dbReference type="NCBIfam" id="TIGR01068"/>
    </source>
</evidence>
<feature type="domain" description="Thioredoxin" evidence="9">
    <location>
        <begin position="1"/>
        <end position="108"/>
    </location>
</feature>
<keyword evidence="11" id="KW-1185">Reference proteome</keyword>
<dbReference type="InterPro" id="IPR013766">
    <property type="entry name" value="Thioredoxin_domain"/>
</dbReference>
<accession>A0ABV1E1T3</accession>
<dbReference type="Proteomes" id="UP001489509">
    <property type="component" value="Unassembled WGS sequence"/>
</dbReference>
<evidence type="ECO:0000256" key="4">
    <source>
        <dbReference type="ARBA" id="ARBA00022982"/>
    </source>
</evidence>
<evidence type="ECO:0000259" key="9">
    <source>
        <dbReference type="PROSITE" id="PS51352"/>
    </source>
</evidence>
<dbReference type="PROSITE" id="PS51352">
    <property type="entry name" value="THIOREDOXIN_2"/>
    <property type="match status" value="1"/>
</dbReference>
<evidence type="ECO:0000313" key="11">
    <source>
        <dbReference type="Proteomes" id="UP001489509"/>
    </source>
</evidence>
<dbReference type="PIRSF" id="PIRSF000077">
    <property type="entry name" value="Thioredoxin"/>
    <property type="match status" value="1"/>
</dbReference>
<evidence type="ECO:0000256" key="8">
    <source>
        <dbReference type="PIRNR" id="PIRNR000077"/>
    </source>
</evidence>
<dbReference type="SUPFAM" id="SSF52833">
    <property type="entry name" value="Thioredoxin-like"/>
    <property type="match status" value="1"/>
</dbReference>
<organism evidence="10 11">
    <name type="scientific">Solibaculum intestinale</name>
    <dbReference type="NCBI Taxonomy" id="3133165"/>
    <lineage>
        <taxon>Bacteria</taxon>
        <taxon>Bacillati</taxon>
        <taxon>Bacillota</taxon>
        <taxon>Clostridia</taxon>
        <taxon>Eubacteriales</taxon>
        <taxon>Oscillospiraceae</taxon>
        <taxon>Solibaculum</taxon>
    </lineage>
</organism>
<evidence type="ECO:0000256" key="5">
    <source>
        <dbReference type="ARBA" id="ARBA00023157"/>
    </source>
</evidence>
<dbReference type="NCBIfam" id="TIGR01068">
    <property type="entry name" value="thioredoxin"/>
    <property type="match status" value="1"/>
</dbReference>
<protein>
    <recommendedName>
        <fullName evidence="2 7">Thioredoxin</fullName>
    </recommendedName>
</protein>
<name>A0ABV1E1T3_9FIRM</name>
<keyword evidence="6" id="KW-0676">Redox-active center</keyword>
<dbReference type="Gene3D" id="3.40.30.10">
    <property type="entry name" value="Glutaredoxin"/>
    <property type="match status" value="1"/>
</dbReference>
<dbReference type="PRINTS" id="PR00421">
    <property type="entry name" value="THIOREDOXIN"/>
</dbReference>
<proteinExistence type="inferred from homology"/>
<comment type="caution">
    <text evidence="10">The sequence shown here is derived from an EMBL/GenBank/DDBJ whole genome shotgun (WGS) entry which is preliminary data.</text>
</comment>
<dbReference type="PANTHER" id="PTHR45663:SF11">
    <property type="entry name" value="GEO12009P1"/>
    <property type="match status" value="1"/>
</dbReference>
<dbReference type="PANTHER" id="PTHR45663">
    <property type="entry name" value="GEO12009P1"/>
    <property type="match status" value="1"/>
</dbReference>
<evidence type="ECO:0000256" key="2">
    <source>
        <dbReference type="ARBA" id="ARBA00020570"/>
    </source>
</evidence>
<dbReference type="RefSeq" id="WP_349220248.1">
    <property type="nucleotide sequence ID" value="NZ_JBBMFD010000020.1"/>
</dbReference>
<dbReference type="InterPro" id="IPR017937">
    <property type="entry name" value="Thioredoxin_CS"/>
</dbReference>
<dbReference type="PROSITE" id="PS00194">
    <property type="entry name" value="THIOREDOXIN_1"/>
    <property type="match status" value="1"/>
</dbReference>
<evidence type="ECO:0000313" key="10">
    <source>
        <dbReference type="EMBL" id="MEQ2441263.1"/>
    </source>
</evidence>
<evidence type="ECO:0000256" key="1">
    <source>
        <dbReference type="ARBA" id="ARBA00008987"/>
    </source>
</evidence>
<dbReference type="InterPro" id="IPR036249">
    <property type="entry name" value="Thioredoxin-like_sf"/>
</dbReference>
<evidence type="ECO:0000256" key="3">
    <source>
        <dbReference type="ARBA" id="ARBA00022448"/>
    </source>
</evidence>
<keyword evidence="4" id="KW-0249">Electron transport</keyword>
<dbReference type="Pfam" id="PF00085">
    <property type="entry name" value="Thioredoxin"/>
    <property type="match status" value="1"/>
</dbReference>
<dbReference type="EMBL" id="JBBMFD010000020">
    <property type="protein sequence ID" value="MEQ2441263.1"/>
    <property type="molecule type" value="Genomic_DNA"/>
</dbReference>
<gene>
    <name evidence="10" type="primary">trxA</name>
    <name evidence="10" type="ORF">WMO26_10540</name>
</gene>
<keyword evidence="5" id="KW-1015">Disulfide bond</keyword>
<sequence length="110" mass="12429">MSDLVLHPSLEEFDRLLESEPLLLVDFWATWCTPCKMIAPLIEQLADQYAGKVTVVKVDIDEHASLADRYGVQMIPTVLLFHKGKRAGRQVGMKPAGVYETMIEEELSVR</sequence>
<dbReference type="InterPro" id="IPR005746">
    <property type="entry name" value="Thioredoxin"/>
</dbReference>
<reference evidence="10 11" key="1">
    <citation type="submission" date="2024-03" db="EMBL/GenBank/DDBJ databases">
        <title>Human intestinal bacterial collection.</title>
        <authorList>
            <person name="Pauvert C."/>
            <person name="Hitch T.C.A."/>
            <person name="Clavel T."/>
        </authorList>
    </citation>
    <scope>NUCLEOTIDE SEQUENCE [LARGE SCALE GENOMIC DNA]</scope>
    <source>
        <strain evidence="10 11">CLA-JM-H44</strain>
    </source>
</reference>